<dbReference type="PANTHER" id="PTHR23407">
    <property type="entry name" value="ATPASE INHIBITOR/5-FORMYLTETRAHYDROFOLATE CYCLO-LIGASE"/>
    <property type="match status" value="1"/>
</dbReference>
<comment type="similarity">
    <text evidence="1 4">Belongs to the 5-formyltetrahydrofolate cyclo-ligase family.</text>
</comment>
<keyword evidence="6" id="KW-1185">Reference proteome</keyword>
<comment type="catalytic activity">
    <reaction evidence="4">
        <text>(6S)-5-formyl-5,6,7,8-tetrahydrofolate + ATP = (6R)-5,10-methenyltetrahydrofolate + ADP + phosphate</text>
        <dbReference type="Rhea" id="RHEA:10488"/>
        <dbReference type="ChEBI" id="CHEBI:30616"/>
        <dbReference type="ChEBI" id="CHEBI:43474"/>
        <dbReference type="ChEBI" id="CHEBI:57455"/>
        <dbReference type="ChEBI" id="CHEBI:57457"/>
        <dbReference type="ChEBI" id="CHEBI:456216"/>
        <dbReference type="EC" id="6.3.3.2"/>
    </reaction>
</comment>
<dbReference type="InterPro" id="IPR002698">
    <property type="entry name" value="FTHF_cligase"/>
</dbReference>
<dbReference type="Proteomes" id="UP001597497">
    <property type="component" value="Unassembled WGS sequence"/>
</dbReference>
<evidence type="ECO:0000313" key="5">
    <source>
        <dbReference type="EMBL" id="MFD2670821.1"/>
    </source>
</evidence>
<dbReference type="SUPFAM" id="SSF100950">
    <property type="entry name" value="NagB/RpiA/CoA transferase-like"/>
    <property type="match status" value="1"/>
</dbReference>
<dbReference type="EMBL" id="JBHUMM010000007">
    <property type="protein sequence ID" value="MFD2670821.1"/>
    <property type="molecule type" value="Genomic_DNA"/>
</dbReference>
<dbReference type="RefSeq" id="WP_379928250.1">
    <property type="nucleotide sequence ID" value="NZ_JBHUMM010000007.1"/>
</dbReference>
<evidence type="ECO:0000313" key="6">
    <source>
        <dbReference type="Proteomes" id="UP001597497"/>
    </source>
</evidence>
<dbReference type="GO" id="GO:0030272">
    <property type="term" value="F:5-formyltetrahydrofolate cyclo-ligase activity"/>
    <property type="evidence" value="ECO:0007669"/>
    <property type="project" value="UniProtKB-EC"/>
</dbReference>
<name>A0ABW5R7S9_9BACL</name>
<sequence length="224" mass="25576">MTMGVARQKQQLREKWRQWRETLSPQEHAIKSERVCSRLIDVLDGLRTSSTADTPGDHSPFSVFTFVPYGSEVNIRPVLEWMWGKGIQVICPICMSDNRMTLHAVSGWHALRPGKWGILEPDRSSPGPLLSHELDMQAVIFPGLLFDLDGRRLGYGKGYYDRWWAQAVQTIQARQADDSRSLTEEGEPLKIGVAFREQLLDHIPRDTHDVVMDLVVTDENSQYC</sequence>
<keyword evidence="3 4" id="KW-0067">ATP-binding</keyword>
<keyword evidence="5" id="KW-0436">Ligase</keyword>
<dbReference type="Gene3D" id="3.40.50.10420">
    <property type="entry name" value="NagB/RpiA/CoA transferase-like"/>
    <property type="match status" value="1"/>
</dbReference>
<evidence type="ECO:0000256" key="3">
    <source>
        <dbReference type="ARBA" id="ARBA00022840"/>
    </source>
</evidence>
<dbReference type="InterPro" id="IPR037171">
    <property type="entry name" value="NagB/RpiA_transferase-like"/>
</dbReference>
<evidence type="ECO:0000256" key="1">
    <source>
        <dbReference type="ARBA" id="ARBA00010638"/>
    </source>
</evidence>
<dbReference type="PIRSF" id="PIRSF006806">
    <property type="entry name" value="FTHF_cligase"/>
    <property type="match status" value="1"/>
</dbReference>
<proteinExistence type="inferred from homology"/>
<evidence type="ECO:0000256" key="2">
    <source>
        <dbReference type="ARBA" id="ARBA00022741"/>
    </source>
</evidence>
<comment type="caution">
    <text evidence="5">The sequence shown here is derived from an EMBL/GenBank/DDBJ whole genome shotgun (WGS) entry which is preliminary data.</text>
</comment>
<keyword evidence="2 4" id="KW-0547">Nucleotide-binding</keyword>
<dbReference type="NCBIfam" id="TIGR02727">
    <property type="entry name" value="MTHFS_bact"/>
    <property type="match status" value="1"/>
</dbReference>
<dbReference type="InterPro" id="IPR024185">
    <property type="entry name" value="FTHF_cligase-like_sf"/>
</dbReference>
<protein>
    <recommendedName>
        <fullName evidence="4">5-formyltetrahydrofolate cyclo-ligase</fullName>
        <ecNumber evidence="4">6.3.3.2</ecNumber>
    </recommendedName>
</protein>
<keyword evidence="4" id="KW-0460">Magnesium</keyword>
<evidence type="ECO:0000256" key="4">
    <source>
        <dbReference type="RuleBase" id="RU361279"/>
    </source>
</evidence>
<accession>A0ABW5R7S9</accession>
<comment type="cofactor">
    <cofactor evidence="4">
        <name>Mg(2+)</name>
        <dbReference type="ChEBI" id="CHEBI:18420"/>
    </cofactor>
</comment>
<organism evidence="5 6">
    <name type="scientific">Marinicrinis sediminis</name>
    <dbReference type="NCBI Taxonomy" id="1652465"/>
    <lineage>
        <taxon>Bacteria</taxon>
        <taxon>Bacillati</taxon>
        <taxon>Bacillota</taxon>
        <taxon>Bacilli</taxon>
        <taxon>Bacillales</taxon>
        <taxon>Paenibacillaceae</taxon>
    </lineage>
</organism>
<gene>
    <name evidence="5" type="ORF">ACFSUC_04270</name>
</gene>
<reference evidence="6" key="1">
    <citation type="journal article" date="2019" name="Int. J. Syst. Evol. Microbiol.">
        <title>The Global Catalogue of Microorganisms (GCM) 10K type strain sequencing project: providing services to taxonomists for standard genome sequencing and annotation.</title>
        <authorList>
            <consortium name="The Broad Institute Genomics Platform"/>
            <consortium name="The Broad Institute Genome Sequencing Center for Infectious Disease"/>
            <person name="Wu L."/>
            <person name="Ma J."/>
        </authorList>
    </citation>
    <scope>NUCLEOTIDE SEQUENCE [LARGE SCALE GENOMIC DNA]</scope>
    <source>
        <strain evidence="6">KCTC 33676</strain>
    </source>
</reference>
<dbReference type="EC" id="6.3.3.2" evidence="4"/>
<dbReference type="PANTHER" id="PTHR23407:SF1">
    <property type="entry name" value="5-FORMYLTETRAHYDROFOLATE CYCLO-LIGASE"/>
    <property type="match status" value="1"/>
</dbReference>
<dbReference type="Pfam" id="PF01812">
    <property type="entry name" value="5-FTHF_cyc-lig"/>
    <property type="match status" value="1"/>
</dbReference>
<keyword evidence="4" id="KW-0479">Metal-binding</keyword>